<dbReference type="PANTHER" id="PTHR33164">
    <property type="entry name" value="TRANSCRIPTIONAL REGULATOR, MARR FAMILY"/>
    <property type="match status" value="1"/>
</dbReference>
<dbReference type="PRINTS" id="PR00598">
    <property type="entry name" value="HTHMARR"/>
</dbReference>
<evidence type="ECO:0000259" key="1">
    <source>
        <dbReference type="PROSITE" id="PS50995"/>
    </source>
</evidence>
<dbReference type="InterPro" id="IPR036390">
    <property type="entry name" value="WH_DNA-bd_sf"/>
</dbReference>
<dbReference type="PANTHER" id="PTHR33164:SF43">
    <property type="entry name" value="HTH-TYPE TRANSCRIPTIONAL REPRESSOR YETL"/>
    <property type="match status" value="1"/>
</dbReference>
<dbReference type="Gene3D" id="1.10.10.10">
    <property type="entry name" value="Winged helix-like DNA-binding domain superfamily/Winged helix DNA-binding domain"/>
    <property type="match status" value="1"/>
</dbReference>
<dbReference type="InterPro" id="IPR036388">
    <property type="entry name" value="WH-like_DNA-bd_sf"/>
</dbReference>
<proteinExistence type="predicted"/>
<dbReference type="PROSITE" id="PS50995">
    <property type="entry name" value="HTH_MARR_2"/>
    <property type="match status" value="1"/>
</dbReference>
<dbReference type="SUPFAM" id="SSF46785">
    <property type="entry name" value="Winged helix' DNA-binding domain"/>
    <property type="match status" value="1"/>
</dbReference>
<dbReference type="Proteomes" id="UP000199754">
    <property type="component" value="Chromosome"/>
</dbReference>
<reference evidence="2 3" key="1">
    <citation type="submission" date="2017-07" db="EMBL/GenBank/DDBJ databases">
        <title>Genome Sequence of Sulfitobacter pseudonitzschiae Strain SMR1 Isolated from a culture of the Diatom Skeletonema marinoi.</title>
        <authorList>
            <person name="Topel M."/>
            <person name="Pinder M.I.M."/>
            <person name="Johansson O.N."/>
            <person name="Kourtchenko O."/>
            <person name="Godhe A."/>
            <person name="Clarke A.K."/>
        </authorList>
    </citation>
    <scope>NUCLEOTIDE SEQUENCE [LARGE SCALE GENOMIC DNA]</scope>
    <source>
        <strain evidence="2 3">SMR1</strain>
    </source>
</reference>
<accession>A0A221JWS5</accession>
<dbReference type="EMBL" id="CP022415">
    <property type="protein sequence ID" value="ASM71185.1"/>
    <property type="molecule type" value="Genomic_DNA"/>
</dbReference>
<gene>
    <name evidence="2" type="primary">yusO</name>
    <name evidence="2" type="ORF">SULPSESMR1_00350</name>
</gene>
<dbReference type="Pfam" id="PF01047">
    <property type="entry name" value="MarR"/>
    <property type="match status" value="1"/>
</dbReference>
<dbReference type="RefSeq" id="WP_089419282.1">
    <property type="nucleotide sequence ID" value="NZ_CP022415.1"/>
</dbReference>
<dbReference type="AlphaFoldDB" id="A0A221JWS5"/>
<dbReference type="OrthoDB" id="582199at2"/>
<dbReference type="KEGG" id="spse:SULPSESMR1_00350"/>
<name>A0A221JWS5_9RHOB</name>
<evidence type="ECO:0000313" key="2">
    <source>
        <dbReference type="EMBL" id="ASM71185.1"/>
    </source>
</evidence>
<dbReference type="SMART" id="SM00347">
    <property type="entry name" value="HTH_MARR"/>
    <property type="match status" value="1"/>
</dbReference>
<organism evidence="2 3">
    <name type="scientific">Pseudosulfitobacter pseudonitzschiae</name>
    <dbReference type="NCBI Taxonomy" id="1402135"/>
    <lineage>
        <taxon>Bacteria</taxon>
        <taxon>Pseudomonadati</taxon>
        <taxon>Pseudomonadota</taxon>
        <taxon>Alphaproteobacteria</taxon>
        <taxon>Rhodobacterales</taxon>
        <taxon>Roseobacteraceae</taxon>
        <taxon>Pseudosulfitobacter</taxon>
    </lineage>
</organism>
<sequence>MSKEIFLSTSIQSLNTALDTRVQAVEFELNLPRHDLHMLVRLSDPKRMGALADEMRVLPSTLTTIADRLEHSGLIRRTRDPEDRRAWLLDLTDEGRALRTRVMATATEGFRALTGLNDEEIEIFANLMQKVMTNMNDTCCFEEVTP</sequence>
<dbReference type="InterPro" id="IPR000835">
    <property type="entry name" value="HTH_MarR-typ"/>
</dbReference>
<feature type="domain" description="HTH marR-type" evidence="1">
    <location>
        <begin position="4"/>
        <end position="133"/>
    </location>
</feature>
<keyword evidence="3" id="KW-1185">Reference proteome</keyword>
<protein>
    <submittedName>
        <fullName evidence="2">Putative HTH-type transcriptional regulator YusO</fullName>
    </submittedName>
</protein>
<dbReference type="InterPro" id="IPR039422">
    <property type="entry name" value="MarR/SlyA-like"/>
</dbReference>
<evidence type="ECO:0000313" key="3">
    <source>
        <dbReference type="Proteomes" id="UP000199754"/>
    </source>
</evidence>
<dbReference type="GO" id="GO:0003700">
    <property type="term" value="F:DNA-binding transcription factor activity"/>
    <property type="evidence" value="ECO:0007669"/>
    <property type="project" value="InterPro"/>
</dbReference>
<dbReference type="GO" id="GO:0006950">
    <property type="term" value="P:response to stress"/>
    <property type="evidence" value="ECO:0007669"/>
    <property type="project" value="TreeGrafter"/>
</dbReference>